<keyword evidence="5 6" id="KW-0472">Membrane</keyword>
<protein>
    <recommendedName>
        <fullName evidence="7">Amino acid transporter transmembrane domain-containing protein</fullName>
    </recommendedName>
</protein>
<dbReference type="InterPro" id="IPR013057">
    <property type="entry name" value="AA_transpt_TM"/>
</dbReference>
<feature type="domain" description="Amino acid transporter transmembrane" evidence="7">
    <location>
        <begin position="48"/>
        <end position="295"/>
    </location>
</feature>
<comment type="caution">
    <text evidence="8">The sequence shown here is derived from an EMBL/GenBank/DDBJ whole genome shotgun (WGS) entry which is preliminary data.</text>
</comment>
<keyword evidence="2 6" id="KW-0812">Transmembrane</keyword>
<evidence type="ECO:0000256" key="5">
    <source>
        <dbReference type="ARBA" id="ARBA00023136"/>
    </source>
</evidence>
<dbReference type="Proteomes" id="UP001190700">
    <property type="component" value="Unassembled WGS sequence"/>
</dbReference>
<sequence>MSGKLKWTSRANAQESEEISRKLKSHDLSAKNSLFDMDMANAAKGVPNISALTAAMHLIRSNLGAGVLNLPWAFAQVGWEWGLALSVVIALQGVYCMHLLASVNLALAPGGGATFTQLADVTLGKHGRYASQICIFALQTGVCCVFVELVSTNLRPFFPDSINEVPVLGDRVVTLLVAPAFLALAMLQTIRDLTWLTFMGNALMALTICSAIATSVTRLVERGVPAANASPRLPSNEDVSLFIGSMFFAFEGMGTVMPVANAYGDSRKFLRILSLAMGTLATIFIATGLLCSLSFEKIDNGSIVAYLQDEVGGW</sequence>
<feature type="transmembrane region" description="Helical" evidence="6">
    <location>
        <begin position="240"/>
        <end position="260"/>
    </location>
</feature>
<dbReference type="GO" id="GO:0005774">
    <property type="term" value="C:vacuolar membrane"/>
    <property type="evidence" value="ECO:0007669"/>
    <property type="project" value="TreeGrafter"/>
</dbReference>
<accession>A0AAE0FSX6</accession>
<dbReference type="EMBL" id="LGRX02013897">
    <property type="protein sequence ID" value="KAK3265477.1"/>
    <property type="molecule type" value="Genomic_DNA"/>
</dbReference>
<dbReference type="PANTHER" id="PTHR22950:SF349">
    <property type="entry name" value="AMINO ACID TRANSPORTER TRANSMEMBRANE DOMAIN-CONTAINING PROTEIN"/>
    <property type="match status" value="1"/>
</dbReference>
<comment type="subcellular location">
    <subcellularLocation>
        <location evidence="1">Membrane</location>
        <topology evidence="1">Multi-pass membrane protein</topology>
    </subcellularLocation>
</comment>
<feature type="transmembrane region" description="Helical" evidence="6">
    <location>
        <begin position="272"/>
        <end position="295"/>
    </location>
</feature>
<feature type="transmembrane region" description="Helical" evidence="6">
    <location>
        <begin position="202"/>
        <end position="220"/>
    </location>
</feature>
<organism evidence="8 9">
    <name type="scientific">Cymbomonas tetramitiformis</name>
    <dbReference type="NCBI Taxonomy" id="36881"/>
    <lineage>
        <taxon>Eukaryota</taxon>
        <taxon>Viridiplantae</taxon>
        <taxon>Chlorophyta</taxon>
        <taxon>Pyramimonadophyceae</taxon>
        <taxon>Pyramimonadales</taxon>
        <taxon>Pyramimonadaceae</taxon>
        <taxon>Cymbomonas</taxon>
    </lineage>
</organism>
<keyword evidence="3" id="KW-0029">Amino-acid transport</keyword>
<dbReference type="PANTHER" id="PTHR22950">
    <property type="entry name" value="AMINO ACID TRANSPORTER"/>
    <property type="match status" value="1"/>
</dbReference>
<gene>
    <name evidence="8" type="ORF">CYMTET_25843</name>
</gene>
<evidence type="ECO:0000256" key="2">
    <source>
        <dbReference type="ARBA" id="ARBA00022692"/>
    </source>
</evidence>
<keyword evidence="3" id="KW-0813">Transport</keyword>
<evidence type="ECO:0000256" key="4">
    <source>
        <dbReference type="ARBA" id="ARBA00022989"/>
    </source>
</evidence>
<evidence type="ECO:0000256" key="1">
    <source>
        <dbReference type="ARBA" id="ARBA00004141"/>
    </source>
</evidence>
<evidence type="ECO:0000259" key="7">
    <source>
        <dbReference type="Pfam" id="PF01490"/>
    </source>
</evidence>
<keyword evidence="4 6" id="KW-1133">Transmembrane helix</keyword>
<evidence type="ECO:0000313" key="9">
    <source>
        <dbReference type="Proteomes" id="UP001190700"/>
    </source>
</evidence>
<name>A0AAE0FSX6_9CHLO</name>
<dbReference type="AlphaFoldDB" id="A0AAE0FSX6"/>
<dbReference type="GO" id="GO:0015179">
    <property type="term" value="F:L-amino acid transmembrane transporter activity"/>
    <property type="evidence" value="ECO:0007669"/>
    <property type="project" value="TreeGrafter"/>
</dbReference>
<dbReference type="Pfam" id="PF01490">
    <property type="entry name" value="Aa_trans"/>
    <property type="match status" value="1"/>
</dbReference>
<evidence type="ECO:0000256" key="3">
    <source>
        <dbReference type="ARBA" id="ARBA00022970"/>
    </source>
</evidence>
<evidence type="ECO:0000256" key="6">
    <source>
        <dbReference type="SAM" id="Phobius"/>
    </source>
</evidence>
<reference evidence="8 9" key="1">
    <citation type="journal article" date="2015" name="Genome Biol. Evol.">
        <title>Comparative Genomics of a Bacterivorous Green Alga Reveals Evolutionary Causalities and Consequences of Phago-Mixotrophic Mode of Nutrition.</title>
        <authorList>
            <person name="Burns J.A."/>
            <person name="Paasch A."/>
            <person name="Narechania A."/>
            <person name="Kim E."/>
        </authorList>
    </citation>
    <scope>NUCLEOTIDE SEQUENCE [LARGE SCALE GENOMIC DNA]</scope>
    <source>
        <strain evidence="8 9">PLY_AMNH</strain>
    </source>
</reference>
<keyword evidence="9" id="KW-1185">Reference proteome</keyword>
<proteinExistence type="predicted"/>
<feature type="transmembrane region" description="Helical" evidence="6">
    <location>
        <begin position="133"/>
        <end position="152"/>
    </location>
</feature>
<feature type="transmembrane region" description="Helical" evidence="6">
    <location>
        <begin position="172"/>
        <end position="190"/>
    </location>
</feature>
<evidence type="ECO:0000313" key="8">
    <source>
        <dbReference type="EMBL" id="KAK3265477.1"/>
    </source>
</evidence>